<gene>
    <name evidence="3" type="ORF">COA17_15860</name>
</gene>
<name>A0A2A4HU99_9SPHN</name>
<keyword evidence="1" id="KW-0732">Signal</keyword>
<evidence type="ECO:0000313" key="3">
    <source>
        <dbReference type="EMBL" id="PCG07960.1"/>
    </source>
</evidence>
<sequence>MKTVSPTTLAAALVAFLSIPALTAVSFAQETRAGAAAKLDTEFAASDTNRDGFLSPAEVEARMMRMKLSGGRTLDAVHAKRVAALFMARADANKDGKVSKAESAALMGTVFSAYDLNRDGKVDASEAAKARTAAKAMARGAPAAK</sequence>
<feature type="chain" id="PRO_5013263461" description="EF-hand domain-containing protein" evidence="1">
    <location>
        <begin position="24"/>
        <end position="145"/>
    </location>
</feature>
<dbReference type="RefSeq" id="WP_096613773.1">
    <property type="nucleotide sequence ID" value="NZ_NWVD01000009.1"/>
</dbReference>
<proteinExistence type="predicted"/>
<dbReference type="InterPro" id="IPR002048">
    <property type="entry name" value="EF_hand_dom"/>
</dbReference>
<feature type="domain" description="EF-hand" evidence="2">
    <location>
        <begin position="34"/>
        <end position="69"/>
    </location>
</feature>
<feature type="signal peptide" evidence="1">
    <location>
        <begin position="1"/>
        <end position="23"/>
    </location>
</feature>
<reference evidence="3 4" key="1">
    <citation type="submission" date="2017-09" db="EMBL/GenBank/DDBJ databases">
        <title>Sphingomonas ginsenosidimutans KACC 14949, whole genome shotgun sequence.</title>
        <authorList>
            <person name="Feng G."/>
            <person name="Zhu H."/>
        </authorList>
    </citation>
    <scope>NUCLEOTIDE SEQUENCE [LARGE SCALE GENOMIC DNA]</scope>
    <source>
        <strain evidence="3 4">KACC 14949</strain>
    </source>
</reference>
<dbReference type="Proteomes" id="UP000218784">
    <property type="component" value="Unassembled WGS sequence"/>
</dbReference>
<dbReference type="PROSITE" id="PS50222">
    <property type="entry name" value="EF_HAND_2"/>
    <property type="match status" value="2"/>
</dbReference>
<dbReference type="InterPro" id="IPR011992">
    <property type="entry name" value="EF-hand-dom_pair"/>
</dbReference>
<evidence type="ECO:0000259" key="2">
    <source>
        <dbReference type="PROSITE" id="PS50222"/>
    </source>
</evidence>
<dbReference type="EMBL" id="NWVD01000009">
    <property type="protein sequence ID" value="PCG07960.1"/>
    <property type="molecule type" value="Genomic_DNA"/>
</dbReference>
<feature type="domain" description="EF-hand" evidence="2">
    <location>
        <begin position="102"/>
        <end position="137"/>
    </location>
</feature>
<dbReference type="Pfam" id="PF13202">
    <property type="entry name" value="EF-hand_5"/>
    <property type="match status" value="3"/>
</dbReference>
<protein>
    <recommendedName>
        <fullName evidence="2">EF-hand domain-containing protein</fullName>
    </recommendedName>
</protein>
<accession>A0A2A4HU99</accession>
<dbReference type="PROSITE" id="PS00018">
    <property type="entry name" value="EF_HAND_1"/>
    <property type="match status" value="1"/>
</dbReference>
<dbReference type="AlphaFoldDB" id="A0A2A4HU99"/>
<dbReference type="Gene3D" id="1.10.238.10">
    <property type="entry name" value="EF-hand"/>
    <property type="match status" value="1"/>
</dbReference>
<dbReference type="SUPFAM" id="SSF47473">
    <property type="entry name" value="EF-hand"/>
    <property type="match status" value="1"/>
</dbReference>
<dbReference type="GO" id="GO:0005509">
    <property type="term" value="F:calcium ion binding"/>
    <property type="evidence" value="ECO:0007669"/>
    <property type="project" value="InterPro"/>
</dbReference>
<keyword evidence="4" id="KW-1185">Reference proteome</keyword>
<evidence type="ECO:0000313" key="4">
    <source>
        <dbReference type="Proteomes" id="UP000218784"/>
    </source>
</evidence>
<evidence type="ECO:0000256" key="1">
    <source>
        <dbReference type="SAM" id="SignalP"/>
    </source>
</evidence>
<comment type="caution">
    <text evidence="3">The sequence shown here is derived from an EMBL/GenBank/DDBJ whole genome shotgun (WGS) entry which is preliminary data.</text>
</comment>
<dbReference type="InterPro" id="IPR018247">
    <property type="entry name" value="EF_Hand_1_Ca_BS"/>
</dbReference>
<organism evidence="3 4">
    <name type="scientific">Sphingomonas ginsenosidimutans</name>
    <dbReference type="NCBI Taxonomy" id="862134"/>
    <lineage>
        <taxon>Bacteria</taxon>
        <taxon>Pseudomonadati</taxon>
        <taxon>Pseudomonadota</taxon>
        <taxon>Alphaproteobacteria</taxon>
        <taxon>Sphingomonadales</taxon>
        <taxon>Sphingomonadaceae</taxon>
        <taxon>Sphingomonas</taxon>
    </lineage>
</organism>